<feature type="region of interest" description="Disordered" evidence="1">
    <location>
        <begin position="195"/>
        <end position="222"/>
    </location>
</feature>
<gene>
    <name evidence="4" type="ORF">TGDOM2_221180</name>
</gene>
<protein>
    <submittedName>
        <fullName evidence="4">Putative transmembrane protein</fullName>
    </submittedName>
</protein>
<keyword evidence="2" id="KW-1133">Transmembrane helix</keyword>
<feature type="compositionally biased region" description="Low complexity" evidence="1">
    <location>
        <begin position="465"/>
        <end position="474"/>
    </location>
</feature>
<comment type="caution">
    <text evidence="4">The sequence shown here is derived from an EMBL/GenBank/DDBJ whole genome shotgun (WGS) entry which is preliminary data.</text>
</comment>
<feature type="region of interest" description="Disordered" evidence="1">
    <location>
        <begin position="728"/>
        <end position="791"/>
    </location>
</feature>
<proteinExistence type="predicted"/>
<feature type="transmembrane region" description="Helical" evidence="2">
    <location>
        <begin position="604"/>
        <end position="626"/>
    </location>
</feature>
<dbReference type="EMBL" id="AHZU02000695">
    <property type="protein sequence ID" value="KFG41391.1"/>
    <property type="molecule type" value="Genomic_DNA"/>
</dbReference>
<feature type="region of interest" description="Disordered" evidence="1">
    <location>
        <begin position="465"/>
        <end position="524"/>
    </location>
</feature>
<name>A0A086KAH3_TOXGO</name>
<keyword evidence="2 4" id="KW-0812">Transmembrane</keyword>
<feature type="region of interest" description="Disordered" evidence="1">
    <location>
        <begin position="120"/>
        <end position="178"/>
    </location>
</feature>
<feature type="transmembrane region" description="Helical" evidence="2">
    <location>
        <begin position="570"/>
        <end position="592"/>
    </location>
</feature>
<keyword evidence="3" id="KW-0732">Signal</keyword>
<feature type="transmembrane region" description="Helical" evidence="2">
    <location>
        <begin position="662"/>
        <end position="679"/>
    </location>
</feature>
<accession>A0A086KAH3</accession>
<feature type="chain" id="PRO_5001809034" evidence="3">
    <location>
        <begin position="32"/>
        <end position="791"/>
    </location>
</feature>
<sequence length="791" mass="79262">MAGSIHRASGVCRCIFFFLVASLAAPREGCAVRWRTAVQRDGDGALRRLAPAVVDPSKNRVSVLEHGAASLSRLPPSPAGAADSSYPVYAAGLYAVDASTMPATVARDILVRSVPEVQKLPSEPARASTLSSPAHIPSPSFSPDLVLHPPPAPFSRVTESMPGLSKPTSPSLLASVPSADPSVAASQTVVAPAPSTLPASGVPLPQTEAPARSSATADSVPPQPIPNFTATPIQRFSAPLAPVAVPALQLPSGVPRLPLQADLQKAFAAQQPSSRDSQVAQRLSDLTGNTNFLTAATPPPAVATLSAQKLGSAAADLAVSTQTISGVPVASAPAVSATDPAVSTQTISGVPVASAPAVSATNPAVSTQTISGVPVASAPAVSATDPAVSTQTFSGVPVASAPAVSATNPAVSTQTFSGDPVASAPAVSATGPAVSTASAQSGSPRVFEAPGAFSSRLSSGVSGAPLAGAAADGDSGAGTGSPGETSSKQDSGGVGTKVDARVAQQPVHLMESKGDSEKEEGKGRDAYWSSRVAPAIPLVSESVPAPAVAILAHAEEDTSSCIDRCDCVPIVLGGVASLVTCIIVVVLAAVLMSQVFSKGFFSSMFFRGGGFAILLSASVGLLGGGLTGGLVRGCWPGALYLGGGLMAFSVSVVLLGKRGAGVGAVGGLLAGASTAALIHPGALSVSLGCLVGFLLGIVVGFAPIFRELKMNSRYIRYGFESRQQSLNAQTASAPESVRSDSFPGRQRLPFRMFSSPTKPASVRTAGSAGSESEPENRRADSLPSTRLSPRL</sequence>
<feature type="transmembrane region" description="Helical" evidence="2">
    <location>
        <begin position="638"/>
        <end position="655"/>
    </location>
</feature>
<evidence type="ECO:0000256" key="2">
    <source>
        <dbReference type="SAM" id="Phobius"/>
    </source>
</evidence>
<feature type="transmembrane region" description="Helical" evidence="2">
    <location>
        <begin position="685"/>
        <end position="705"/>
    </location>
</feature>
<dbReference type="AlphaFoldDB" id="A0A086KAH3"/>
<feature type="compositionally biased region" description="Basic and acidic residues" evidence="1">
    <location>
        <begin position="510"/>
        <end position="524"/>
    </location>
</feature>
<feature type="signal peptide" evidence="3">
    <location>
        <begin position="1"/>
        <end position="31"/>
    </location>
</feature>
<evidence type="ECO:0000313" key="5">
    <source>
        <dbReference type="Proteomes" id="UP000028837"/>
    </source>
</evidence>
<evidence type="ECO:0000256" key="3">
    <source>
        <dbReference type="SAM" id="SignalP"/>
    </source>
</evidence>
<reference evidence="4 5" key="1">
    <citation type="submission" date="2014-02" db="EMBL/GenBank/DDBJ databases">
        <authorList>
            <person name="Sibley D."/>
            <person name="Venepally P."/>
            <person name="Karamycheva S."/>
            <person name="Hadjithomas M."/>
            <person name="Khan A."/>
            <person name="Brunk B."/>
            <person name="Roos D."/>
            <person name="Caler E."/>
            <person name="Lorenzi H."/>
        </authorList>
    </citation>
    <scope>NUCLEOTIDE SEQUENCE [LARGE SCALE GENOMIC DNA]</scope>
    <source>
        <strain evidence="4 5">GAB2-2007-GAL-DOM2</strain>
    </source>
</reference>
<keyword evidence="2" id="KW-0472">Membrane</keyword>
<evidence type="ECO:0000313" key="4">
    <source>
        <dbReference type="EMBL" id="KFG41391.1"/>
    </source>
</evidence>
<dbReference type="Proteomes" id="UP000028837">
    <property type="component" value="Unassembled WGS sequence"/>
</dbReference>
<dbReference type="OrthoDB" id="333925at2759"/>
<dbReference type="VEuPathDB" id="ToxoDB:TGDOM2_221180"/>
<evidence type="ECO:0000256" key="1">
    <source>
        <dbReference type="SAM" id="MobiDB-lite"/>
    </source>
</evidence>
<organism evidence="4 5">
    <name type="scientific">Toxoplasma gondii GAB2-2007-GAL-DOM2</name>
    <dbReference type="NCBI Taxonomy" id="1130820"/>
    <lineage>
        <taxon>Eukaryota</taxon>
        <taxon>Sar</taxon>
        <taxon>Alveolata</taxon>
        <taxon>Apicomplexa</taxon>
        <taxon>Conoidasida</taxon>
        <taxon>Coccidia</taxon>
        <taxon>Eucoccidiorida</taxon>
        <taxon>Eimeriorina</taxon>
        <taxon>Sarcocystidae</taxon>
        <taxon>Toxoplasma</taxon>
    </lineage>
</organism>
<feature type="compositionally biased region" description="Polar residues" evidence="1">
    <location>
        <begin position="782"/>
        <end position="791"/>
    </location>
</feature>